<protein>
    <recommendedName>
        <fullName evidence="1">Heterokaryon incompatibility domain-containing protein</fullName>
    </recommendedName>
</protein>
<reference evidence="3" key="2">
    <citation type="submission" date="2015-01" db="EMBL/GenBank/DDBJ databases">
        <title>Evolutionary Origins and Diversification of the Mycorrhizal Mutualists.</title>
        <authorList>
            <consortium name="DOE Joint Genome Institute"/>
            <consortium name="Mycorrhizal Genomics Consortium"/>
            <person name="Kohler A."/>
            <person name="Kuo A."/>
            <person name="Nagy L.G."/>
            <person name="Floudas D."/>
            <person name="Copeland A."/>
            <person name="Barry K.W."/>
            <person name="Cichocki N."/>
            <person name="Veneault-Fourrey C."/>
            <person name="LaButti K."/>
            <person name="Lindquist E.A."/>
            <person name="Lipzen A."/>
            <person name="Lundell T."/>
            <person name="Morin E."/>
            <person name="Murat C."/>
            <person name="Riley R."/>
            <person name="Ohm R."/>
            <person name="Sun H."/>
            <person name="Tunlid A."/>
            <person name="Henrissat B."/>
            <person name="Grigoriev I.V."/>
            <person name="Hibbett D.S."/>
            <person name="Martin F."/>
        </authorList>
    </citation>
    <scope>NUCLEOTIDE SEQUENCE [LARGE SCALE GENOMIC DNA]</scope>
    <source>
        <strain evidence="3">Zn</strain>
    </source>
</reference>
<dbReference type="InterPro" id="IPR052895">
    <property type="entry name" value="HetReg/Transcr_Mod"/>
</dbReference>
<evidence type="ECO:0000259" key="1">
    <source>
        <dbReference type="Pfam" id="PF06985"/>
    </source>
</evidence>
<dbReference type="InParanoid" id="A0A0C3HC20"/>
<dbReference type="Proteomes" id="UP000054321">
    <property type="component" value="Unassembled WGS sequence"/>
</dbReference>
<sequence length="542" mass="60883">MVPFVEEADRVKQSSTASFTYSPLDHSIDSIRLLILQPAEDPSALICCKLQDATFAERPKYEALSYTWGSETARQTISINGQQFDVGRNLFDALQHLRDPLEERSLWVDAICINQSNVPEKSHQISIMPFIYIRARTVLVWLGVPENSAANQRNWEMTFGKVSDVVASDQNDILLHTLCENPYWRRVWIVQEVGLAKRRLVHFGAYKVDWDTFIQKIKSKSQFKKSLPLRMQDQIDAKFENGHKLQSLIESHRDSQCKERGYTGPVIDTLHFGRIVQELLGGPKIATAEQLAGDISPAFNLAQDSSRLQRTKIWLPALVVGKIVHLGPTYQEIMSSLKDVASWRASINYHLRERNQPSAREESELFLELLEDITEKDLEIVFSFDREIICAKPYTPNCMLEADGMSMLTADQYAKLAEMGNPTPTTTLTTIKGPRLFLLGGVRDLGSKSNGQLGLAPDNAAVGDYIFLIDGIEKAIIVRQVDGGVKVVGTGCLAENRFVARAATNGGMRKAKIFGTADIKYIDQRDRLDLFVDLATVYQLIS</sequence>
<name>A0A0C3HC20_OIDMZ</name>
<accession>A0A0C3HC20</accession>
<proteinExistence type="predicted"/>
<dbReference type="PANTHER" id="PTHR24148">
    <property type="entry name" value="ANKYRIN REPEAT DOMAIN-CONTAINING PROTEIN 39 HOMOLOG-RELATED"/>
    <property type="match status" value="1"/>
</dbReference>
<gene>
    <name evidence="2" type="ORF">OIDMADRAFT_166048</name>
</gene>
<organism evidence="2 3">
    <name type="scientific">Oidiodendron maius (strain Zn)</name>
    <dbReference type="NCBI Taxonomy" id="913774"/>
    <lineage>
        <taxon>Eukaryota</taxon>
        <taxon>Fungi</taxon>
        <taxon>Dikarya</taxon>
        <taxon>Ascomycota</taxon>
        <taxon>Pezizomycotina</taxon>
        <taxon>Leotiomycetes</taxon>
        <taxon>Leotiomycetes incertae sedis</taxon>
        <taxon>Myxotrichaceae</taxon>
        <taxon>Oidiodendron</taxon>
    </lineage>
</organism>
<dbReference type="AlphaFoldDB" id="A0A0C3HC20"/>
<dbReference type="Pfam" id="PF06985">
    <property type="entry name" value="HET"/>
    <property type="match status" value="1"/>
</dbReference>
<evidence type="ECO:0000313" key="3">
    <source>
        <dbReference type="Proteomes" id="UP000054321"/>
    </source>
</evidence>
<dbReference type="HOGENOM" id="CLU_004184_11_0_1"/>
<dbReference type="OrthoDB" id="194358at2759"/>
<evidence type="ECO:0000313" key="2">
    <source>
        <dbReference type="EMBL" id="KIM99916.1"/>
    </source>
</evidence>
<feature type="domain" description="Heterokaryon incompatibility" evidence="1">
    <location>
        <begin position="61"/>
        <end position="192"/>
    </location>
</feature>
<dbReference type="InterPro" id="IPR010730">
    <property type="entry name" value="HET"/>
</dbReference>
<reference evidence="2 3" key="1">
    <citation type="submission" date="2014-04" db="EMBL/GenBank/DDBJ databases">
        <authorList>
            <consortium name="DOE Joint Genome Institute"/>
            <person name="Kuo A."/>
            <person name="Martino E."/>
            <person name="Perotto S."/>
            <person name="Kohler A."/>
            <person name="Nagy L.G."/>
            <person name="Floudas D."/>
            <person name="Copeland A."/>
            <person name="Barry K.W."/>
            <person name="Cichocki N."/>
            <person name="Veneault-Fourrey C."/>
            <person name="LaButti K."/>
            <person name="Lindquist E.A."/>
            <person name="Lipzen A."/>
            <person name="Lundell T."/>
            <person name="Morin E."/>
            <person name="Murat C."/>
            <person name="Sun H."/>
            <person name="Tunlid A."/>
            <person name="Henrissat B."/>
            <person name="Grigoriev I.V."/>
            <person name="Hibbett D.S."/>
            <person name="Martin F."/>
            <person name="Nordberg H.P."/>
            <person name="Cantor M.N."/>
            <person name="Hua S.X."/>
        </authorList>
    </citation>
    <scope>NUCLEOTIDE SEQUENCE [LARGE SCALE GENOMIC DNA]</scope>
    <source>
        <strain evidence="2 3">Zn</strain>
    </source>
</reference>
<keyword evidence="3" id="KW-1185">Reference proteome</keyword>
<dbReference type="PANTHER" id="PTHR24148:SF81">
    <property type="entry name" value="HETEROKARYON INCOMPATIBILITY DOMAIN-CONTAINING PROTEIN"/>
    <property type="match status" value="1"/>
</dbReference>
<dbReference type="EMBL" id="KN832878">
    <property type="protein sequence ID" value="KIM99916.1"/>
    <property type="molecule type" value="Genomic_DNA"/>
</dbReference>